<dbReference type="InterPro" id="IPR020631">
    <property type="entry name" value="THF_DH/CycHdrlase_NAD-bd_dom"/>
</dbReference>
<evidence type="ECO:0000256" key="4">
    <source>
        <dbReference type="ARBA" id="ARBA00022605"/>
    </source>
</evidence>
<comment type="pathway">
    <text evidence="1 12">One-carbon metabolism; tetrahydrofolate interconversion.</text>
</comment>
<keyword evidence="7 12" id="KW-0521">NADP</keyword>
<comment type="function">
    <text evidence="12">Catalyzes the oxidation of 5,10-methylenetetrahydrofolate to 5,10-methenyltetrahydrofolate and then the hydrolysis of 5,10-methenyltetrahydrofolate to 10-formyltetrahydrofolate.</text>
</comment>
<dbReference type="GO" id="GO:0000105">
    <property type="term" value="P:L-histidine biosynthetic process"/>
    <property type="evidence" value="ECO:0007669"/>
    <property type="project" value="UniProtKB-KW"/>
</dbReference>
<keyword evidence="8 12" id="KW-0560">Oxidoreductase</keyword>
<dbReference type="GO" id="GO:0006164">
    <property type="term" value="P:purine nucleotide biosynthetic process"/>
    <property type="evidence" value="ECO:0007669"/>
    <property type="project" value="UniProtKB-KW"/>
</dbReference>
<evidence type="ECO:0000259" key="13">
    <source>
        <dbReference type="Pfam" id="PF00763"/>
    </source>
</evidence>
<keyword evidence="5 12" id="KW-0658">Purine biosynthesis</keyword>
<comment type="catalytic activity">
    <reaction evidence="12">
        <text>(6R)-5,10-methenyltetrahydrofolate + H2O = (6R)-10-formyltetrahydrofolate + H(+)</text>
        <dbReference type="Rhea" id="RHEA:23700"/>
        <dbReference type="ChEBI" id="CHEBI:15377"/>
        <dbReference type="ChEBI" id="CHEBI:15378"/>
        <dbReference type="ChEBI" id="CHEBI:57455"/>
        <dbReference type="ChEBI" id="CHEBI:195366"/>
        <dbReference type="EC" id="3.5.4.9"/>
    </reaction>
</comment>
<feature type="domain" description="Tetrahydrofolate dehydrogenase/cyclohydrolase NAD(P)-binding" evidence="14">
    <location>
        <begin position="138"/>
        <end position="289"/>
    </location>
</feature>
<evidence type="ECO:0000256" key="1">
    <source>
        <dbReference type="ARBA" id="ARBA00004777"/>
    </source>
</evidence>
<feature type="binding site" evidence="12">
    <location>
        <position position="234"/>
    </location>
    <ligand>
        <name>NADP(+)</name>
        <dbReference type="ChEBI" id="CHEBI:58349"/>
    </ligand>
</feature>
<keyword evidence="10 12" id="KW-0486">Methionine biosynthesis</keyword>
<dbReference type="PANTHER" id="PTHR48099:SF5">
    <property type="entry name" value="C-1-TETRAHYDROFOLATE SYNTHASE, CYTOPLASMIC"/>
    <property type="match status" value="1"/>
</dbReference>
<dbReference type="EC" id="1.5.1.5" evidence="12"/>
<dbReference type="InterPro" id="IPR000672">
    <property type="entry name" value="THF_DH/CycHdrlase"/>
</dbReference>
<keyword evidence="11 12" id="KW-0511">Multifunctional enzyme</keyword>
<reference evidence="16" key="1">
    <citation type="submission" date="2017-05" db="EMBL/GenBank/DDBJ databases">
        <authorList>
            <person name="Ray J."/>
            <person name="Price M."/>
            <person name="Deutschbauer A."/>
        </authorList>
    </citation>
    <scope>NUCLEOTIDE SEQUENCE [LARGE SCALE GENOMIC DNA]</scope>
    <source>
        <strain evidence="16">DSM 19842</strain>
    </source>
</reference>
<evidence type="ECO:0000256" key="5">
    <source>
        <dbReference type="ARBA" id="ARBA00022755"/>
    </source>
</evidence>
<protein>
    <recommendedName>
        <fullName evidence="12">Bifunctional protein FolD</fullName>
    </recommendedName>
    <domain>
        <recommendedName>
            <fullName evidence="12">Methylenetetrahydrofolate dehydrogenase</fullName>
            <ecNumber evidence="12">1.5.1.5</ecNumber>
        </recommendedName>
    </domain>
    <domain>
        <recommendedName>
            <fullName evidence="12">Methenyltetrahydrofolate cyclohydrolase</fullName>
            <ecNumber evidence="12">3.5.4.9</ecNumber>
        </recommendedName>
    </domain>
</protein>
<evidence type="ECO:0000259" key="14">
    <source>
        <dbReference type="Pfam" id="PF02882"/>
    </source>
</evidence>
<evidence type="ECO:0000256" key="3">
    <source>
        <dbReference type="ARBA" id="ARBA00022563"/>
    </source>
</evidence>
<dbReference type="UniPathway" id="UPA00193"/>
<dbReference type="EMBL" id="CP021235">
    <property type="protein sequence ID" value="ARS35234.1"/>
    <property type="molecule type" value="Genomic_DNA"/>
</dbReference>
<dbReference type="AlphaFoldDB" id="A0A1X9YQV8"/>
<evidence type="ECO:0000256" key="7">
    <source>
        <dbReference type="ARBA" id="ARBA00022857"/>
    </source>
</evidence>
<dbReference type="GO" id="GO:0035999">
    <property type="term" value="P:tetrahydrofolate interconversion"/>
    <property type="evidence" value="ECO:0007669"/>
    <property type="project" value="UniProtKB-UniRule"/>
</dbReference>
<evidence type="ECO:0000256" key="6">
    <source>
        <dbReference type="ARBA" id="ARBA00022801"/>
    </source>
</evidence>
<sequence>MTLLDGKKTSEAIQDEIAAEVAAIKAKGGKVPHLAAILVGNDGGSVTYVNNKVLACDRIGFGSSLIRYEDSVSEEELLNKIKELNEDPEVDGFIVQLPLPKHIDANKVLEAIDPKKDVDGFHPTNVGRMVAGLPAYLPATPAGILQLLKRYNIETKGKHCVVIGRSNIVGTPMSILMSKCTYPGEATVTICHRNTVDLAHHTRQADILIVAVGRPGLVTADMVKEGAVVIDVGTTRVPDETRKSGFRLRGDVDFDNVAEKCSYITPVPGGVGPLTIAMLMTNTLRAAKHEVYG</sequence>
<proteinExistence type="inferred from homology"/>
<dbReference type="RefSeq" id="WP_025605865.1">
    <property type="nucleotide sequence ID" value="NZ_CP021235.1"/>
</dbReference>
<evidence type="ECO:0000313" key="15">
    <source>
        <dbReference type="EMBL" id="ARS35234.1"/>
    </source>
</evidence>
<dbReference type="InterPro" id="IPR020867">
    <property type="entry name" value="THF_DH/CycHdrlase_CS"/>
</dbReference>
<dbReference type="FunFam" id="3.40.50.10860:FF:000005">
    <property type="entry name" value="C-1-tetrahydrofolate synthase, cytoplasmic, putative"/>
    <property type="match status" value="1"/>
</dbReference>
<accession>A0A1X9YQV8</accession>
<keyword evidence="9 12" id="KW-0368">Histidine biosynthesis</keyword>
<dbReference type="CDD" id="cd01080">
    <property type="entry name" value="NAD_bind_m-THF_DH_Cyclohyd"/>
    <property type="match status" value="1"/>
</dbReference>
<dbReference type="GO" id="GO:0005829">
    <property type="term" value="C:cytosol"/>
    <property type="evidence" value="ECO:0007669"/>
    <property type="project" value="TreeGrafter"/>
</dbReference>
<name>A0A1X9YQV8_9BACT</name>
<comment type="caution">
    <text evidence="12">Lacks conserved residue(s) required for the propagation of feature annotation.</text>
</comment>
<dbReference type="STRING" id="709015.GCA_000472485_01431"/>
<keyword evidence="4 12" id="KW-0028">Amino-acid biosynthesis</keyword>
<evidence type="ECO:0000256" key="9">
    <source>
        <dbReference type="ARBA" id="ARBA00023102"/>
    </source>
</evidence>
<dbReference type="InterPro" id="IPR046346">
    <property type="entry name" value="Aminoacid_DH-like_N_sf"/>
</dbReference>
<dbReference type="HAMAP" id="MF_01576">
    <property type="entry name" value="THF_DHG_CYH"/>
    <property type="match status" value="1"/>
</dbReference>
<dbReference type="PANTHER" id="PTHR48099">
    <property type="entry name" value="C-1-TETRAHYDROFOLATE SYNTHASE, CYTOPLASMIC-RELATED"/>
    <property type="match status" value="1"/>
</dbReference>
<dbReference type="InterPro" id="IPR020630">
    <property type="entry name" value="THF_DH/CycHdrlase_cat_dom"/>
</dbReference>
<evidence type="ECO:0000313" key="16">
    <source>
        <dbReference type="Proteomes" id="UP000266292"/>
    </source>
</evidence>
<dbReference type="GO" id="GO:0004488">
    <property type="term" value="F:methylenetetrahydrofolate dehydrogenase (NADP+) activity"/>
    <property type="evidence" value="ECO:0007669"/>
    <property type="project" value="UniProtKB-UniRule"/>
</dbReference>
<dbReference type="Gene3D" id="3.40.50.720">
    <property type="entry name" value="NAD(P)-binding Rossmann-like Domain"/>
    <property type="match status" value="1"/>
</dbReference>
<dbReference type="EC" id="3.5.4.9" evidence="12"/>
<organism evidence="15 16">
    <name type="scientific">Pontibacter actiniarum</name>
    <dbReference type="NCBI Taxonomy" id="323450"/>
    <lineage>
        <taxon>Bacteria</taxon>
        <taxon>Pseudomonadati</taxon>
        <taxon>Bacteroidota</taxon>
        <taxon>Cytophagia</taxon>
        <taxon>Cytophagales</taxon>
        <taxon>Hymenobacteraceae</taxon>
        <taxon>Pontibacter</taxon>
    </lineage>
</organism>
<comment type="catalytic activity">
    <reaction evidence="12">
        <text>(6R)-5,10-methylene-5,6,7,8-tetrahydrofolate + NADP(+) = (6R)-5,10-methenyltetrahydrofolate + NADPH</text>
        <dbReference type="Rhea" id="RHEA:22812"/>
        <dbReference type="ChEBI" id="CHEBI:15636"/>
        <dbReference type="ChEBI" id="CHEBI:57455"/>
        <dbReference type="ChEBI" id="CHEBI:57783"/>
        <dbReference type="ChEBI" id="CHEBI:58349"/>
        <dbReference type="EC" id="1.5.1.5"/>
    </reaction>
</comment>
<dbReference type="GO" id="GO:0004477">
    <property type="term" value="F:methenyltetrahydrofolate cyclohydrolase activity"/>
    <property type="evidence" value="ECO:0007669"/>
    <property type="project" value="UniProtKB-UniRule"/>
</dbReference>
<dbReference type="OrthoDB" id="9803580at2"/>
<dbReference type="KEGG" id="pact:CA264_07145"/>
<dbReference type="InterPro" id="IPR036291">
    <property type="entry name" value="NAD(P)-bd_dom_sf"/>
</dbReference>
<dbReference type="Pfam" id="PF00763">
    <property type="entry name" value="THF_DHG_CYH"/>
    <property type="match status" value="1"/>
</dbReference>
<dbReference type="SUPFAM" id="SSF51735">
    <property type="entry name" value="NAD(P)-binding Rossmann-fold domains"/>
    <property type="match status" value="1"/>
</dbReference>
<keyword evidence="16" id="KW-1185">Reference proteome</keyword>
<comment type="similarity">
    <text evidence="12">Belongs to the tetrahydrofolate dehydrogenase/cyclohydrolase family.</text>
</comment>
<dbReference type="Pfam" id="PF02882">
    <property type="entry name" value="THF_DHG_CYH_C"/>
    <property type="match status" value="1"/>
</dbReference>
<feature type="domain" description="Tetrahydrofolate dehydrogenase/cyclohydrolase catalytic" evidence="13">
    <location>
        <begin position="4"/>
        <end position="119"/>
    </location>
</feature>
<feature type="binding site" evidence="12">
    <location>
        <begin position="164"/>
        <end position="166"/>
    </location>
    <ligand>
        <name>NADP(+)</name>
        <dbReference type="ChEBI" id="CHEBI:58349"/>
    </ligand>
</feature>
<keyword evidence="3 12" id="KW-0554">One-carbon metabolism</keyword>
<evidence type="ECO:0000256" key="11">
    <source>
        <dbReference type="ARBA" id="ARBA00023268"/>
    </source>
</evidence>
<dbReference type="Gene3D" id="3.40.50.10860">
    <property type="entry name" value="Leucine Dehydrogenase, chain A, domain 1"/>
    <property type="match status" value="1"/>
</dbReference>
<evidence type="ECO:0000256" key="8">
    <source>
        <dbReference type="ARBA" id="ARBA00023002"/>
    </source>
</evidence>
<comment type="subunit">
    <text evidence="2 12">Homodimer.</text>
</comment>
<evidence type="ECO:0000256" key="10">
    <source>
        <dbReference type="ARBA" id="ARBA00023167"/>
    </source>
</evidence>
<evidence type="ECO:0000256" key="12">
    <source>
        <dbReference type="HAMAP-Rule" id="MF_01576"/>
    </source>
</evidence>
<dbReference type="PRINTS" id="PR00085">
    <property type="entry name" value="THFDHDRGNASE"/>
</dbReference>
<dbReference type="SUPFAM" id="SSF53223">
    <property type="entry name" value="Aminoacid dehydrogenase-like, N-terminal domain"/>
    <property type="match status" value="1"/>
</dbReference>
<dbReference type="PROSITE" id="PS00766">
    <property type="entry name" value="THF_DHG_CYH_1"/>
    <property type="match status" value="1"/>
</dbReference>
<dbReference type="GO" id="GO:0009086">
    <property type="term" value="P:methionine biosynthetic process"/>
    <property type="evidence" value="ECO:0007669"/>
    <property type="project" value="UniProtKB-KW"/>
</dbReference>
<dbReference type="Proteomes" id="UP000266292">
    <property type="component" value="Chromosome"/>
</dbReference>
<gene>
    <name evidence="12" type="primary">folD</name>
    <name evidence="15" type="ORF">CA264_07145</name>
</gene>
<dbReference type="FunFam" id="3.40.50.720:FF:000189">
    <property type="entry name" value="Bifunctional protein FolD"/>
    <property type="match status" value="1"/>
</dbReference>
<dbReference type="NCBIfam" id="NF010783">
    <property type="entry name" value="PRK14186.1"/>
    <property type="match status" value="1"/>
</dbReference>
<evidence type="ECO:0000256" key="2">
    <source>
        <dbReference type="ARBA" id="ARBA00011738"/>
    </source>
</evidence>
<keyword evidence="6 12" id="KW-0378">Hydrolase</keyword>